<evidence type="ECO:0000256" key="1">
    <source>
        <dbReference type="SAM" id="Phobius"/>
    </source>
</evidence>
<comment type="caution">
    <text evidence="2">The sequence shown here is derived from an EMBL/GenBank/DDBJ whole genome shotgun (WGS) entry which is preliminary data.</text>
</comment>
<proteinExistence type="predicted"/>
<gene>
    <name evidence="2" type="ORF">RWD45_03530</name>
</gene>
<dbReference type="EMBL" id="JAWDIQ010000001">
    <property type="protein sequence ID" value="MDY0407847.1"/>
    <property type="molecule type" value="Genomic_DNA"/>
</dbReference>
<feature type="transmembrane region" description="Helical" evidence="1">
    <location>
        <begin position="68"/>
        <end position="86"/>
    </location>
</feature>
<reference evidence="2 3" key="1">
    <citation type="submission" date="2023-10" db="EMBL/GenBank/DDBJ databases">
        <title>Virgibacillus soli CC-YMP-6 genome.</title>
        <authorList>
            <person name="Miliotis G."/>
            <person name="Sengupta P."/>
            <person name="Hameed A."/>
            <person name="Chuvochina M."/>
            <person name="Mcdonagh F."/>
            <person name="Simpson A.C."/>
            <person name="Singh N.K."/>
            <person name="Rekha P.D."/>
            <person name="Raman K."/>
            <person name="Hugenholtz P."/>
            <person name="Venkateswaran K."/>
        </authorList>
    </citation>
    <scope>NUCLEOTIDE SEQUENCE [LARGE SCALE GENOMIC DNA]</scope>
    <source>
        <strain evidence="2 3">CC-YMP-6</strain>
    </source>
</reference>
<evidence type="ECO:0000313" key="3">
    <source>
        <dbReference type="Proteomes" id="UP001275315"/>
    </source>
</evidence>
<protein>
    <submittedName>
        <fullName evidence="2">Uncharacterized protein</fullName>
    </submittedName>
</protein>
<keyword evidence="1" id="KW-1133">Transmembrane helix</keyword>
<sequence length="165" mass="19366">MRMVIETLRFIAVFYSILVVFGTITYLTFLTFDMNIDTYSWILIMFVFILTVVLYQTKGWGKVYHNKVLWTSVILIILTSILFPDVSPTHLHSNVYAYSYGFPFKFLTIYIENGNTFVIPNLFSKKNASWSIDTTIFANFILWYFLLQTIYKGAFSYKGTFHSLK</sequence>
<dbReference type="Proteomes" id="UP001275315">
    <property type="component" value="Unassembled WGS sequence"/>
</dbReference>
<feature type="transmembrane region" description="Helical" evidence="1">
    <location>
        <begin position="38"/>
        <end position="56"/>
    </location>
</feature>
<feature type="transmembrane region" description="Helical" evidence="1">
    <location>
        <begin position="128"/>
        <end position="147"/>
    </location>
</feature>
<keyword evidence="1" id="KW-0472">Membrane</keyword>
<keyword evidence="3" id="KW-1185">Reference proteome</keyword>
<keyword evidence="1" id="KW-0812">Transmembrane</keyword>
<feature type="transmembrane region" description="Helical" evidence="1">
    <location>
        <begin position="12"/>
        <end position="32"/>
    </location>
</feature>
<dbReference type="RefSeq" id="WP_320378628.1">
    <property type="nucleotide sequence ID" value="NZ_JAWDIQ010000001.1"/>
</dbReference>
<name>A0ABU5CPU2_9BACI</name>
<evidence type="ECO:0000313" key="2">
    <source>
        <dbReference type="EMBL" id="MDY0407847.1"/>
    </source>
</evidence>
<accession>A0ABU5CPU2</accession>
<organism evidence="2 3">
    <name type="scientific">Paracerasibacillus soli</name>
    <dbReference type="NCBI Taxonomy" id="480284"/>
    <lineage>
        <taxon>Bacteria</taxon>
        <taxon>Bacillati</taxon>
        <taxon>Bacillota</taxon>
        <taxon>Bacilli</taxon>
        <taxon>Bacillales</taxon>
        <taxon>Bacillaceae</taxon>
        <taxon>Paracerasibacillus</taxon>
    </lineage>
</organism>